<feature type="transmembrane region" description="Helical" evidence="6">
    <location>
        <begin position="20"/>
        <end position="40"/>
    </location>
</feature>
<protein>
    <recommendedName>
        <fullName evidence="2">histidine kinase</fullName>
        <ecNumber evidence="2">2.7.13.3</ecNumber>
    </recommendedName>
</protein>
<dbReference type="SMART" id="SM00448">
    <property type="entry name" value="REC"/>
    <property type="match status" value="1"/>
</dbReference>
<feature type="domain" description="Histidine kinase" evidence="7">
    <location>
        <begin position="198"/>
        <end position="417"/>
    </location>
</feature>
<dbReference type="EMBL" id="RPOK01000003">
    <property type="protein sequence ID" value="RPJ66642.1"/>
    <property type="molecule type" value="Genomic_DNA"/>
</dbReference>
<evidence type="ECO:0000313" key="10">
    <source>
        <dbReference type="Proteomes" id="UP000275281"/>
    </source>
</evidence>
<dbReference type="SUPFAM" id="SSF47384">
    <property type="entry name" value="Homodimeric domain of signal transducing histidine kinase"/>
    <property type="match status" value="1"/>
</dbReference>
<evidence type="ECO:0000256" key="2">
    <source>
        <dbReference type="ARBA" id="ARBA00012438"/>
    </source>
</evidence>
<dbReference type="PANTHER" id="PTHR45339:SF3">
    <property type="entry name" value="HISTIDINE KINASE"/>
    <property type="match status" value="1"/>
</dbReference>
<dbReference type="PROSITE" id="PS50110">
    <property type="entry name" value="RESPONSE_REGULATORY"/>
    <property type="match status" value="1"/>
</dbReference>
<keyword evidence="4" id="KW-0902">Two-component regulatory system</keyword>
<proteinExistence type="predicted"/>
<sequence length="563" mass="62616">MQSSSANNEEMLKHAYISAILKALAYFSLPFLAISVYFNLIADTRIVALTIQVIIFSAFILLYLYRHKYKAHALSWSLTLMALLAANLNCLVNASISHSGVAAVICSLTLAVISNRASQVMILVLTPATLFTSYSYAVDFSPQDTEVRWLLVILTGQLIALSGMNFLFRRMEALFNKEHELRLSSEAAAREKSRFLANMSHEIRTPIAGIIGMLDRLSYEELSAQQQEKLRLAQNSSELLSRIVDDILDYSKIEAGKFALYSEAFSLDEVFEQVMFITRPSLPQYGNTLNYTKNWEDTLVVGDKTRLQQILLNLLSNANKFTRNGMISMTASLNPSEQGYTLTCSVTDTGIGMDSSQLAQLFQPFHQVDNSTTKSVQGTGLGLVICRQILKLMEGKIDVTSQPDKGSTFYFEVPLSRATEQDKPQPDNRENKFNIAGMSVMVVEDNDINQAILIDMLESLKVKVQLAEDGKQAIEQLQRLNPNDIDVILMDCQMPVLDGYDTTKHIRSGKAGVVWQSVPVIALTANALDGDREKCIAAGMNDYLSKPVNKSRLQATIAKVINQ</sequence>
<dbReference type="Pfam" id="PF00512">
    <property type="entry name" value="HisKA"/>
    <property type="match status" value="1"/>
</dbReference>
<dbReference type="InterPro" id="IPR001789">
    <property type="entry name" value="Sig_transdc_resp-reg_receiver"/>
</dbReference>
<dbReference type="InterPro" id="IPR036097">
    <property type="entry name" value="HisK_dim/P_sf"/>
</dbReference>
<dbReference type="CDD" id="cd17546">
    <property type="entry name" value="REC_hyHK_CKI1_RcsC-like"/>
    <property type="match status" value="1"/>
</dbReference>
<dbReference type="AlphaFoldDB" id="A0A3N5XZR2"/>
<dbReference type="Gene3D" id="3.40.50.2300">
    <property type="match status" value="1"/>
</dbReference>
<dbReference type="OrthoDB" id="9810730at2"/>
<dbReference type="SUPFAM" id="SSF52172">
    <property type="entry name" value="CheY-like"/>
    <property type="match status" value="1"/>
</dbReference>
<evidence type="ECO:0000259" key="8">
    <source>
        <dbReference type="PROSITE" id="PS50110"/>
    </source>
</evidence>
<comment type="catalytic activity">
    <reaction evidence="1">
        <text>ATP + protein L-histidine = ADP + protein N-phospho-L-histidine.</text>
        <dbReference type="EC" id="2.7.13.3"/>
    </reaction>
</comment>
<organism evidence="9 10">
    <name type="scientific">Alteromonas sediminis</name>
    <dbReference type="NCBI Taxonomy" id="2259342"/>
    <lineage>
        <taxon>Bacteria</taxon>
        <taxon>Pseudomonadati</taxon>
        <taxon>Pseudomonadota</taxon>
        <taxon>Gammaproteobacteria</taxon>
        <taxon>Alteromonadales</taxon>
        <taxon>Alteromonadaceae</taxon>
        <taxon>Alteromonas/Salinimonas group</taxon>
        <taxon>Alteromonas</taxon>
    </lineage>
</organism>
<evidence type="ECO:0000256" key="3">
    <source>
        <dbReference type="ARBA" id="ARBA00022553"/>
    </source>
</evidence>
<dbReference type="CDD" id="cd00082">
    <property type="entry name" value="HisKA"/>
    <property type="match status" value="1"/>
</dbReference>
<dbReference type="InterPro" id="IPR004358">
    <property type="entry name" value="Sig_transdc_His_kin-like_C"/>
</dbReference>
<keyword evidence="10" id="KW-1185">Reference proteome</keyword>
<dbReference type="SUPFAM" id="SSF55874">
    <property type="entry name" value="ATPase domain of HSP90 chaperone/DNA topoisomerase II/histidine kinase"/>
    <property type="match status" value="1"/>
</dbReference>
<dbReference type="InterPro" id="IPR005467">
    <property type="entry name" value="His_kinase_dom"/>
</dbReference>
<feature type="domain" description="Response regulatory" evidence="8">
    <location>
        <begin position="439"/>
        <end position="561"/>
    </location>
</feature>
<dbReference type="Pfam" id="PF02518">
    <property type="entry name" value="HATPase_c"/>
    <property type="match status" value="1"/>
</dbReference>
<dbReference type="GO" id="GO:0000155">
    <property type="term" value="F:phosphorelay sensor kinase activity"/>
    <property type="evidence" value="ECO:0007669"/>
    <property type="project" value="InterPro"/>
</dbReference>
<dbReference type="InterPro" id="IPR003661">
    <property type="entry name" value="HisK_dim/P_dom"/>
</dbReference>
<feature type="transmembrane region" description="Helical" evidence="6">
    <location>
        <begin position="94"/>
        <end position="113"/>
    </location>
</feature>
<dbReference type="RefSeq" id="WP_124027999.1">
    <property type="nucleotide sequence ID" value="NZ_JBHRSN010000006.1"/>
</dbReference>
<dbReference type="Gene3D" id="1.10.287.130">
    <property type="match status" value="1"/>
</dbReference>
<dbReference type="PROSITE" id="PS50109">
    <property type="entry name" value="HIS_KIN"/>
    <property type="match status" value="1"/>
</dbReference>
<dbReference type="FunFam" id="3.30.565.10:FF:000010">
    <property type="entry name" value="Sensor histidine kinase RcsC"/>
    <property type="match status" value="1"/>
</dbReference>
<evidence type="ECO:0000259" key="7">
    <source>
        <dbReference type="PROSITE" id="PS50109"/>
    </source>
</evidence>
<keyword evidence="6" id="KW-1133">Transmembrane helix</keyword>
<keyword evidence="3 5" id="KW-0597">Phosphoprotein</keyword>
<evidence type="ECO:0000256" key="5">
    <source>
        <dbReference type="PROSITE-ProRule" id="PRU00169"/>
    </source>
</evidence>
<keyword evidence="6" id="KW-0472">Membrane</keyword>
<dbReference type="InterPro" id="IPR036890">
    <property type="entry name" value="HATPase_C_sf"/>
</dbReference>
<evidence type="ECO:0000256" key="1">
    <source>
        <dbReference type="ARBA" id="ARBA00000085"/>
    </source>
</evidence>
<dbReference type="SMART" id="SM00388">
    <property type="entry name" value="HisKA"/>
    <property type="match status" value="1"/>
</dbReference>
<dbReference type="InterPro" id="IPR003594">
    <property type="entry name" value="HATPase_dom"/>
</dbReference>
<feature type="transmembrane region" description="Helical" evidence="6">
    <location>
        <begin position="120"/>
        <end position="137"/>
    </location>
</feature>
<keyword evidence="6" id="KW-0812">Transmembrane</keyword>
<reference evidence="9 10" key="1">
    <citation type="submission" date="2018-11" db="EMBL/GenBank/DDBJ databases">
        <authorList>
            <person name="Ye M.-Q."/>
            <person name="Du Z.-J."/>
        </authorList>
    </citation>
    <scope>NUCLEOTIDE SEQUENCE [LARGE SCALE GENOMIC DNA]</scope>
    <source>
        <strain evidence="9 10">U0105</strain>
    </source>
</reference>
<name>A0A3N5XZR2_9ALTE</name>
<evidence type="ECO:0000313" key="9">
    <source>
        <dbReference type="EMBL" id="RPJ66642.1"/>
    </source>
</evidence>
<dbReference type="EC" id="2.7.13.3" evidence="2"/>
<dbReference type="SMART" id="SM00387">
    <property type="entry name" value="HATPase_c"/>
    <property type="match status" value="1"/>
</dbReference>
<comment type="caution">
    <text evidence="9">The sequence shown here is derived from an EMBL/GenBank/DDBJ whole genome shotgun (WGS) entry which is preliminary data.</text>
</comment>
<dbReference type="CDD" id="cd16922">
    <property type="entry name" value="HATPase_EvgS-ArcB-TorS-like"/>
    <property type="match status" value="1"/>
</dbReference>
<feature type="modified residue" description="4-aspartylphosphate" evidence="5">
    <location>
        <position position="491"/>
    </location>
</feature>
<dbReference type="PANTHER" id="PTHR45339">
    <property type="entry name" value="HYBRID SIGNAL TRANSDUCTION HISTIDINE KINASE J"/>
    <property type="match status" value="1"/>
</dbReference>
<feature type="transmembrane region" description="Helical" evidence="6">
    <location>
        <begin position="149"/>
        <end position="168"/>
    </location>
</feature>
<dbReference type="Proteomes" id="UP000275281">
    <property type="component" value="Unassembled WGS sequence"/>
</dbReference>
<dbReference type="Gene3D" id="3.30.565.10">
    <property type="entry name" value="Histidine kinase-like ATPase, C-terminal domain"/>
    <property type="match status" value="1"/>
</dbReference>
<dbReference type="InterPro" id="IPR011006">
    <property type="entry name" value="CheY-like_superfamily"/>
</dbReference>
<gene>
    <name evidence="9" type="ORF">DRW07_11205</name>
</gene>
<feature type="transmembrane region" description="Helical" evidence="6">
    <location>
        <begin position="46"/>
        <end position="64"/>
    </location>
</feature>
<evidence type="ECO:0000256" key="4">
    <source>
        <dbReference type="ARBA" id="ARBA00023012"/>
    </source>
</evidence>
<dbReference type="PRINTS" id="PR00344">
    <property type="entry name" value="BCTRLSENSOR"/>
</dbReference>
<accession>A0A3N5XZR2</accession>
<dbReference type="Pfam" id="PF00072">
    <property type="entry name" value="Response_reg"/>
    <property type="match status" value="1"/>
</dbReference>
<evidence type="ECO:0000256" key="6">
    <source>
        <dbReference type="SAM" id="Phobius"/>
    </source>
</evidence>